<dbReference type="Proteomes" id="UP000050564">
    <property type="component" value="Unassembled WGS sequence"/>
</dbReference>
<protein>
    <submittedName>
        <fullName evidence="1">Putative prophage PSSB64-02, Orf57</fullName>
    </submittedName>
</protein>
<proteinExistence type="predicted"/>
<dbReference type="Proteomes" id="UP000281372">
    <property type="component" value="Unassembled WGS sequence"/>
</dbReference>
<name>A0A0P9M4Y2_PSECA</name>
<dbReference type="RefSeq" id="WP_054999264.1">
    <property type="nucleotide sequence ID" value="NZ_FNKU01000001.1"/>
</dbReference>
<evidence type="ECO:0000313" key="2">
    <source>
        <dbReference type="EMBL" id="RMN20823.1"/>
    </source>
</evidence>
<dbReference type="EMBL" id="LJPX01000150">
    <property type="protein sequence ID" value="KPW78567.1"/>
    <property type="molecule type" value="Genomic_DNA"/>
</dbReference>
<sequence>MISLELSMVRHNSAASARLAEATEAYMRSGGVIHELSITRGVSLTFNAETIAYGYKASTADHERKAREALELELRTAERLRAYVGLGLKQASADLGISAKRLGHIAADHGIVFAVAKPSSALAEKRAAEALIAPDIVRRFAEKATQQDVIREFGLSPDRLRRIAKEHSIALPGAVSVEADRQLIPRIEAFRDLGIPRTTCAKRLGINQKTLLRILDTYGVSYPVRS</sequence>
<comment type="caution">
    <text evidence="1">The sequence shown here is derived from an EMBL/GenBank/DDBJ whole genome shotgun (WGS) entry which is preliminary data.</text>
</comment>
<dbReference type="EMBL" id="RBOW01000858">
    <property type="protein sequence ID" value="RMN20823.1"/>
    <property type="molecule type" value="Genomic_DNA"/>
</dbReference>
<accession>A0A0P9M4Y2</accession>
<gene>
    <name evidence="1" type="ORF">ALO81_00366</name>
    <name evidence="2" type="ORF">ALQ64_02365</name>
</gene>
<evidence type="ECO:0000313" key="4">
    <source>
        <dbReference type="Proteomes" id="UP000281372"/>
    </source>
</evidence>
<reference evidence="2 4" key="2">
    <citation type="submission" date="2018-08" db="EMBL/GenBank/DDBJ databases">
        <title>Recombination of ecologically and evolutionarily significant loci maintains genetic cohesion in the Pseudomonas syringae species complex.</title>
        <authorList>
            <person name="Dillon M."/>
            <person name="Thakur S."/>
            <person name="Almeida R.N.D."/>
            <person name="Weir B.S."/>
            <person name="Guttman D.S."/>
        </authorList>
    </citation>
    <scope>NUCLEOTIDE SEQUENCE [LARGE SCALE GENOMIC DNA]</scope>
    <source>
        <strain evidence="2 4">ICMP 2821</strain>
    </source>
</reference>
<dbReference type="AlphaFoldDB" id="A0A0P9M4Y2"/>
<evidence type="ECO:0000313" key="1">
    <source>
        <dbReference type="EMBL" id="KPW78567.1"/>
    </source>
</evidence>
<dbReference type="PATRIC" id="fig|86840.3.peg.608"/>
<organism evidence="1 3">
    <name type="scientific">Pseudomonas cannabina</name>
    <dbReference type="NCBI Taxonomy" id="86840"/>
    <lineage>
        <taxon>Bacteria</taxon>
        <taxon>Pseudomonadati</taxon>
        <taxon>Pseudomonadota</taxon>
        <taxon>Gammaproteobacteria</taxon>
        <taxon>Pseudomonadales</taxon>
        <taxon>Pseudomonadaceae</taxon>
        <taxon>Pseudomonas</taxon>
    </lineage>
</organism>
<reference evidence="1 3" key="1">
    <citation type="submission" date="2015-09" db="EMBL/GenBank/DDBJ databases">
        <title>Genome announcement of multiple Pseudomonas syringae strains.</title>
        <authorList>
            <person name="Thakur S."/>
            <person name="Wang P.W."/>
            <person name="Gong Y."/>
            <person name="Weir B.S."/>
            <person name="Guttman D.S."/>
        </authorList>
    </citation>
    <scope>NUCLEOTIDE SEQUENCE [LARGE SCALE GENOMIC DNA]</scope>
    <source>
        <strain evidence="1 3">ICMP2823</strain>
    </source>
</reference>
<evidence type="ECO:0000313" key="3">
    <source>
        <dbReference type="Proteomes" id="UP000050564"/>
    </source>
</evidence>